<evidence type="ECO:0008006" key="2">
    <source>
        <dbReference type="Google" id="ProtNLM"/>
    </source>
</evidence>
<accession>A0A0F9E9J8</accession>
<dbReference type="InterPro" id="IPR029044">
    <property type="entry name" value="Nucleotide-diphossugar_trans"/>
</dbReference>
<comment type="caution">
    <text evidence="1">The sequence shown here is derived from an EMBL/GenBank/DDBJ whole genome shotgun (WGS) entry which is preliminary data.</text>
</comment>
<dbReference type="Gene3D" id="3.90.550.10">
    <property type="entry name" value="Spore Coat Polysaccharide Biosynthesis Protein SpsA, Chain A"/>
    <property type="match status" value="1"/>
</dbReference>
<name>A0A0F9E9J8_9ZZZZ</name>
<dbReference type="EMBL" id="LAZR01025832">
    <property type="protein sequence ID" value="KKL70669.1"/>
    <property type="molecule type" value="Genomic_DNA"/>
</dbReference>
<protein>
    <recommendedName>
        <fullName evidence="2">Nucleotide-diphospho-sugar transferase domain-containing protein</fullName>
    </recommendedName>
</protein>
<dbReference type="AlphaFoldDB" id="A0A0F9E9J8"/>
<reference evidence="1" key="1">
    <citation type="journal article" date="2015" name="Nature">
        <title>Complex archaea that bridge the gap between prokaryotes and eukaryotes.</title>
        <authorList>
            <person name="Spang A."/>
            <person name="Saw J.H."/>
            <person name="Jorgensen S.L."/>
            <person name="Zaremba-Niedzwiedzka K."/>
            <person name="Martijn J."/>
            <person name="Lind A.E."/>
            <person name="van Eijk R."/>
            <person name="Schleper C."/>
            <person name="Guy L."/>
            <person name="Ettema T.J."/>
        </authorList>
    </citation>
    <scope>NUCLEOTIDE SEQUENCE</scope>
</reference>
<dbReference type="SUPFAM" id="SSF53448">
    <property type="entry name" value="Nucleotide-diphospho-sugar transferases"/>
    <property type="match status" value="1"/>
</dbReference>
<organism evidence="1">
    <name type="scientific">marine sediment metagenome</name>
    <dbReference type="NCBI Taxonomy" id="412755"/>
    <lineage>
        <taxon>unclassified sequences</taxon>
        <taxon>metagenomes</taxon>
        <taxon>ecological metagenomes</taxon>
    </lineage>
</organism>
<gene>
    <name evidence="1" type="ORF">LCGC14_2102580</name>
</gene>
<proteinExistence type="predicted"/>
<feature type="non-terminal residue" evidence="1">
    <location>
        <position position="1"/>
    </location>
</feature>
<sequence length="251" mass="29209">IGAVHLVEENPPHLHNLQFALYYGSFNPIFREEFHEYDNVLFLDSDLYAVEGLEESIFDGFDADIGICTEPLQPRLRATTKVGKINKQQSELWAKHVEKKWNIQIPRTKDGLLKIYNSGVVLYSNQGMLNAARDFMPFKEYVEYVLSINGLMNYFAADQEYLQVALHAANTNFVEMDNGWNTLVTLYERNPKRILYDRTENTKLVHIQLRKGELEHHNLTEQQSWMITNLPVEEWGLDCKNVSEQIQQTVI</sequence>
<evidence type="ECO:0000313" key="1">
    <source>
        <dbReference type="EMBL" id="KKL70669.1"/>
    </source>
</evidence>